<keyword evidence="7" id="KW-0808">Transferase</keyword>
<keyword evidence="4" id="KW-0596">Phosphopantetheine</keyword>
<keyword evidence="12" id="KW-0275">Fatty acid biosynthesis</keyword>
<evidence type="ECO:0000256" key="7">
    <source>
        <dbReference type="ARBA" id="ARBA00022679"/>
    </source>
</evidence>
<dbReference type="SMART" id="SM00822">
    <property type="entry name" value="PKS_KR"/>
    <property type="match status" value="1"/>
</dbReference>
<dbReference type="InterPro" id="IPR011032">
    <property type="entry name" value="GroES-like_sf"/>
</dbReference>
<evidence type="ECO:0000256" key="8">
    <source>
        <dbReference type="ARBA" id="ARBA00022832"/>
    </source>
</evidence>
<organism evidence="16 17">
    <name type="scientific">Acrobeloides nanus</name>
    <dbReference type="NCBI Taxonomy" id="290746"/>
    <lineage>
        <taxon>Eukaryota</taxon>
        <taxon>Metazoa</taxon>
        <taxon>Ecdysozoa</taxon>
        <taxon>Nematoda</taxon>
        <taxon>Chromadorea</taxon>
        <taxon>Rhabditida</taxon>
        <taxon>Tylenchina</taxon>
        <taxon>Cephalobomorpha</taxon>
        <taxon>Cephaloboidea</taxon>
        <taxon>Cephalobidae</taxon>
        <taxon>Acrobeloides</taxon>
    </lineage>
</organism>
<dbReference type="Gene3D" id="3.40.50.1820">
    <property type="entry name" value="alpha/beta hydrolase"/>
    <property type="match status" value="1"/>
</dbReference>
<dbReference type="InterPro" id="IPR029058">
    <property type="entry name" value="AB_hydrolase_fold"/>
</dbReference>
<evidence type="ECO:0000256" key="11">
    <source>
        <dbReference type="ARBA" id="ARBA00023098"/>
    </source>
</evidence>
<dbReference type="SMART" id="SM00829">
    <property type="entry name" value="PKS_ER"/>
    <property type="match status" value="1"/>
</dbReference>
<dbReference type="GO" id="GO:0016491">
    <property type="term" value="F:oxidoreductase activity"/>
    <property type="evidence" value="ECO:0007669"/>
    <property type="project" value="UniProtKB-KW"/>
</dbReference>
<keyword evidence="6" id="KW-0597">Phosphoprotein</keyword>
<dbReference type="InterPro" id="IPR013149">
    <property type="entry name" value="ADH-like_C"/>
</dbReference>
<dbReference type="SMART" id="SM00823">
    <property type="entry name" value="PKS_PP"/>
    <property type="match status" value="1"/>
</dbReference>
<dbReference type="InterPro" id="IPR013968">
    <property type="entry name" value="PKS_KR"/>
</dbReference>
<dbReference type="GO" id="GO:0016297">
    <property type="term" value="F:fatty acyl-[ACP] hydrolase activity"/>
    <property type="evidence" value="ECO:0007669"/>
    <property type="project" value="UniProtKB-EC"/>
</dbReference>
<dbReference type="Gene3D" id="3.90.180.10">
    <property type="entry name" value="Medium-chain alcohol dehydrogenases, catalytic domain"/>
    <property type="match status" value="1"/>
</dbReference>
<dbReference type="CDD" id="cd05195">
    <property type="entry name" value="enoyl_red"/>
    <property type="match status" value="1"/>
</dbReference>
<accession>A0A914EJ82</accession>
<dbReference type="Pfam" id="PF00107">
    <property type="entry name" value="ADH_zinc_N"/>
    <property type="match status" value="1"/>
</dbReference>
<dbReference type="EC" id="2.3.1.85" evidence="2"/>
<keyword evidence="16" id="KW-1185">Reference proteome</keyword>
<dbReference type="GO" id="GO:0031177">
    <property type="term" value="F:phosphopantetheine binding"/>
    <property type="evidence" value="ECO:0007669"/>
    <property type="project" value="InterPro"/>
</dbReference>
<evidence type="ECO:0000256" key="4">
    <source>
        <dbReference type="ARBA" id="ARBA00022450"/>
    </source>
</evidence>
<dbReference type="SUPFAM" id="SSF53474">
    <property type="entry name" value="alpha/beta-Hydrolases"/>
    <property type="match status" value="1"/>
</dbReference>
<keyword evidence="10" id="KW-0560">Oxidoreductase</keyword>
<feature type="domain" description="Carrier" evidence="15">
    <location>
        <begin position="932"/>
        <end position="1009"/>
    </location>
</feature>
<evidence type="ECO:0000256" key="12">
    <source>
        <dbReference type="ARBA" id="ARBA00023160"/>
    </source>
</evidence>
<dbReference type="InterPro" id="IPR029063">
    <property type="entry name" value="SAM-dependent_MTases_sf"/>
</dbReference>
<dbReference type="Pfam" id="PF21149">
    <property type="entry name" value="FAS_pseudo-KR"/>
    <property type="match status" value="1"/>
</dbReference>
<dbReference type="PROSITE" id="PS50075">
    <property type="entry name" value="CARRIER"/>
    <property type="match status" value="1"/>
</dbReference>
<dbReference type="SUPFAM" id="SSF50129">
    <property type="entry name" value="GroES-like"/>
    <property type="match status" value="1"/>
</dbReference>
<dbReference type="SUPFAM" id="SSF47336">
    <property type="entry name" value="ACP-like"/>
    <property type="match status" value="1"/>
</dbReference>
<dbReference type="FunFam" id="1.10.1200.10:FF:000013">
    <property type="entry name" value="Fatty acid synthase"/>
    <property type="match status" value="1"/>
</dbReference>
<evidence type="ECO:0000256" key="5">
    <source>
        <dbReference type="ARBA" id="ARBA00022516"/>
    </source>
</evidence>
<dbReference type="Gene3D" id="3.40.50.150">
    <property type="entry name" value="Vaccinia Virus protein VP39"/>
    <property type="match status" value="1"/>
</dbReference>
<name>A0A914EJ82_9BILA</name>
<evidence type="ECO:0000313" key="16">
    <source>
        <dbReference type="Proteomes" id="UP000887540"/>
    </source>
</evidence>
<sequence length="1362" mass="153649">MADVVVRDRIFTVAHDICIENSAGYRRKFAAVEVSSMELLKHYVAAQERHILFDFDWTCIGPNVEDLDEETLNQMRVPKFTLSFDSQEFKNLRETRNFDAIFLTKVLSRKKDPVQYLRRCKELLRDSGLIVLSEITQHHELALIIHALQGLNFEACDETRVYGKYFSTNQLEDIFEQAGYWMCFKQTDPALITTTYVLKKIPKLAREITTVNLDDVSKFGWVEPLQKTILDHLNEPEHKVIQLTSTRVKSTGILGFDRSLNREYMKTSKFRVVCDISTKKEYREEETRNIDFDDPEVQKLLQLDMHSNYFRNEEWGSIRDLEIKEGERMALKECEHAFVNTLAYGDVSSVAWVESPNQYLVEALSEGSKQELCSVYYAALNFRDIMLAYGQIPPDAIPGQFADNDCLLGMEFSGRLKSGKRVMGIVSAQALATTVITDSTFLWEVPNHWSLADAATVPVAYLTAYYALIIRGNLQRGDKVLIHSGSGGVGQAAIAICLSYDCEVFTTVSSDEKRLYLKKRFPQLQDDHFANSRDTSFEQHIQKMAKNQGVDIVLNSLSSEMLQASVRCLALNGRFLEIGKFDMTQNSSLGMQHLLKNTTFHGILLDAVMDPNIGDPKVMQELVRLLARGIGNNVVQPLNRILFAKEKVEEAFRFMSQGKHVGKILIEVRQEENKAICLPLPLKIPSVCRFYCHPKHVYLITGGLGGFGLELAQWLIVRGAKKLVLTSRNGVRTGYQKRCISMWKKTSGVVVEISKLDIVNEEDAIDLIQYCQQFGPLGGVFHLAMVLKDRVFENHTAENFSDVAAPKYFGTINLDVATRKLCDKNLRWFVAFSSAVAKSGHAGQTNYSWANSAMERIIEQRREDGYPGIAIQWGAIGDVGTVLESGGDNSTILAGTLPQRIPSCLAILDLFLAWNHPIVSSYIKADVVKEDAEKGNNLLKTLAHILGINDVSQLDMDSNLGDLGLDSLMGVEIKQALERDYNLVLSMKEIRTLTLNKLQKLVEEGRDEAANQPQQQNNDVENEGEDLADAKIQHKQQMAQVFKLRFDFRDLETKEPVVKCNEIENGPVVFFVHPIEGVWSPLKQLVSKCDFPVYCLQFVPGVPADSIESVAEYYVQEMKKVQPNGPYRIAAYSFGACIGFEMAILLQSTDGNNSVESLILIDSSHLYVQSYRDAYRIAFNVSDDTPLFNHPVFESELMSAVAIRCANVNYKKFRNELMQMPDFQERVQKVVDAVMEMGLIRDPESIEFVCEALRAKFIIGDKYYPKKNFKGNVTLIRSSQPIAFLGVNNTLGEDYGLSQVADKVDVRIVDGDHDSIVQGQANETAALIRDVIYSKNKTTQVNSDAKDTKWTISTAPVYNLKN</sequence>
<evidence type="ECO:0000256" key="13">
    <source>
        <dbReference type="ARBA" id="ARBA00023268"/>
    </source>
</evidence>
<dbReference type="InterPro" id="IPR049391">
    <property type="entry name" value="FAS_pseudo-KR"/>
</dbReference>
<reference evidence="17" key="1">
    <citation type="submission" date="2022-11" db="UniProtKB">
        <authorList>
            <consortium name="WormBaseParasite"/>
        </authorList>
    </citation>
    <scope>IDENTIFICATION</scope>
</reference>
<evidence type="ECO:0000256" key="1">
    <source>
        <dbReference type="ARBA" id="ARBA00012480"/>
    </source>
</evidence>
<dbReference type="WBParaSite" id="ACRNAN_scaffold8788.g31722.t1">
    <property type="protein sequence ID" value="ACRNAN_scaffold8788.g31722.t1"/>
    <property type="gene ID" value="ACRNAN_scaffold8788.g31722"/>
</dbReference>
<dbReference type="InterPro" id="IPR050091">
    <property type="entry name" value="PKS_NRPS_Biosynth_Enz"/>
</dbReference>
<dbReference type="Gene3D" id="3.40.50.720">
    <property type="entry name" value="NAD(P)-binding Rossmann-like Domain"/>
    <property type="match status" value="1"/>
</dbReference>
<evidence type="ECO:0000256" key="9">
    <source>
        <dbReference type="ARBA" id="ARBA00022857"/>
    </source>
</evidence>
<evidence type="ECO:0000256" key="14">
    <source>
        <dbReference type="ARBA" id="ARBA00044883"/>
    </source>
</evidence>
<dbReference type="FunFam" id="3.40.50.720:FF:000209">
    <property type="entry name" value="Polyketide synthase Pks12"/>
    <property type="match status" value="1"/>
</dbReference>
<evidence type="ECO:0000256" key="6">
    <source>
        <dbReference type="ARBA" id="ARBA00022553"/>
    </source>
</evidence>
<keyword evidence="11" id="KW-0443">Lipid metabolism</keyword>
<comment type="catalytic activity">
    <reaction evidence="14">
        <text>acetyl-CoA + n malonyl-CoA + 2n NADPH + 2n H(+) = a long-chain fatty acid + (n+1) CoA + n CO2 + 2n NADP(+).</text>
        <dbReference type="EC" id="2.3.1.85"/>
    </reaction>
</comment>
<dbReference type="InterPro" id="IPR020806">
    <property type="entry name" value="PKS_PP-bd"/>
</dbReference>
<evidence type="ECO:0000256" key="10">
    <source>
        <dbReference type="ARBA" id="ARBA00023002"/>
    </source>
</evidence>
<dbReference type="GO" id="GO:0004312">
    <property type="term" value="F:fatty acid synthase activity"/>
    <property type="evidence" value="ECO:0007669"/>
    <property type="project" value="UniProtKB-EC"/>
</dbReference>
<dbReference type="PANTHER" id="PTHR43775:SF7">
    <property type="entry name" value="FATTY ACID SYNTHASE"/>
    <property type="match status" value="1"/>
</dbReference>
<keyword evidence="5" id="KW-0444">Lipid biosynthesis</keyword>
<dbReference type="Gene3D" id="1.10.1200.10">
    <property type="entry name" value="ACP-like"/>
    <property type="match status" value="1"/>
</dbReference>
<dbReference type="Pfam" id="PF13489">
    <property type="entry name" value="Methyltransf_23"/>
    <property type="match status" value="1"/>
</dbReference>
<dbReference type="EC" id="3.1.2.14" evidence="1"/>
<dbReference type="InterPro" id="IPR009081">
    <property type="entry name" value="PP-bd_ACP"/>
</dbReference>
<evidence type="ECO:0000256" key="3">
    <source>
        <dbReference type="ARBA" id="ARBA00018769"/>
    </source>
</evidence>
<evidence type="ECO:0000256" key="2">
    <source>
        <dbReference type="ARBA" id="ARBA00012873"/>
    </source>
</evidence>
<dbReference type="InterPro" id="IPR057326">
    <property type="entry name" value="KR_dom"/>
</dbReference>
<dbReference type="Proteomes" id="UP000887540">
    <property type="component" value="Unplaced"/>
</dbReference>
<dbReference type="InterPro" id="IPR036291">
    <property type="entry name" value="NAD(P)-bd_dom_sf"/>
</dbReference>
<dbReference type="SUPFAM" id="SSF53335">
    <property type="entry name" value="S-adenosyl-L-methionine-dependent methyltransferases"/>
    <property type="match status" value="1"/>
</dbReference>
<evidence type="ECO:0000259" key="15">
    <source>
        <dbReference type="PROSITE" id="PS50075"/>
    </source>
</evidence>
<evidence type="ECO:0000313" key="17">
    <source>
        <dbReference type="WBParaSite" id="ACRNAN_scaffold8788.g31722.t1"/>
    </source>
</evidence>
<dbReference type="InterPro" id="IPR020843">
    <property type="entry name" value="ER"/>
</dbReference>
<dbReference type="InterPro" id="IPR036736">
    <property type="entry name" value="ACP-like_sf"/>
</dbReference>
<dbReference type="PANTHER" id="PTHR43775">
    <property type="entry name" value="FATTY ACID SYNTHASE"/>
    <property type="match status" value="1"/>
</dbReference>
<dbReference type="FunFam" id="3.90.180.10:FF:000015">
    <property type="entry name" value="Fatty acid synthase"/>
    <property type="match status" value="1"/>
</dbReference>
<dbReference type="CDD" id="cd08954">
    <property type="entry name" value="KR_1_FAS_SDR_x"/>
    <property type="match status" value="1"/>
</dbReference>
<keyword evidence="9" id="KW-0521">NADP</keyword>
<dbReference type="Pfam" id="PF00550">
    <property type="entry name" value="PP-binding"/>
    <property type="match status" value="1"/>
</dbReference>
<keyword evidence="8" id="KW-0276">Fatty acid metabolism</keyword>
<dbReference type="InterPro" id="IPR001031">
    <property type="entry name" value="Thioesterase"/>
</dbReference>
<keyword evidence="13" id="KW-0511">Multifunctional enzyme</keyword>
<protein>
    <recommendedName>
        <fullName evidence="3">Fatty acid synthase</fullName>
        <ecNumber evidence="2">2.3.1.85</ecNumber>
        <ecNumber evidence="1">3.1.2.14</ecNumber>
    </recommendedName>
</protein>
<dbReference type="Pfam" id="PF00975">
    <property type="entry name" value="Thioesterase"/>
    <property type="match status" value="1"/>
</dbReference>
<dbReference type="Pfam" id="PF08659">
    <property type="entry name" value="KR"/>
    <property type="match status" value="1"/>
</dbReference>
<dbReference type="SUPFAM" id="SSF51735">
    <property type="entry name" value="NAD(P)-binding Rossmann-fold domains"/>
    <property type="match status" value="2"/>
</dbReference>
<dbReference type="GO" id="GO:0006633">
    <property type="term" value="P:fatty acid biosynthetic process"/>
    <property type="evidence" value="ECO:0007669"/>
    <property type="project" value="UniProtKB-KW"/>
</dbReference>
<proteinExistence type="predicted"/>